<accession>M6FNA8</accession>
<dbReference type="EMBL" id="AFJM02000038">
    <property type="protein sequence ID" value="EMM72587.1"/>
    <property type="molecule type" value="Genomic_DNA"/>
</dbReference>
<gene>
    <name evidence="1" type="ORF">LEP1GSC038_4853</name>
</gene>
<evidence type="ECO:0000313" key="2">
    <source>
        <dbReference type="Proteomes" id="UP000012101"/>
    </source>
</evidence>
<protein>
    <submittedName>
        <fullName evidence="1">Uncharacterized protein</fullName>
    </submittedName>
</protein>
<reference evidence="1 2" key="1">
    <citation type="submission" date="2013-01" db="EMBL/GenBank/DDBJ databases">
        <authorList>
            <person name="Harkins D.M."/>
            <person name="Durkin A.S."/>
            <person name="Brinkac L.M."/>
            <person name="Haft D.H."/>
            <person name="Selengut J.D."/>
            <person name="Sanka R."/>
            <person name="DePew J."/>
            <person name="Purushe J."/>
            <person name="Hospenthal D.R."/>
            <person name="Murray C.K."/>
            <person name="Pimentel G."/>
            <person name="Wasfy M."/>
            <person name="Vinetz J.M."/>
            <person name="Sutton G.G."/>
            <person name="Nierman W.C."/>
            <person name="Fouts D.E."/>
        </authorList>
    </citation>
    <scope>NUCLEOTIDE SEQUENCE [LARGE SCALE GENOMIC DNA]</scope>
    <source>
        <strain evidence="1 2">2006001855</strain>
    </source>
</reference>
<dbReference type="AlphaFoldDB" id="M6FNA8"/>
<evidence type="ECO:0000313" key="1">
    <source>
        <dbReference type="EMBL" id="EMM72587.1"/>
    </source>
</evidence>
<comment type="caution">
    <text evidence="1">The sequence shown here is derived from an EMBL/GenBank/DDBJ whole genome shotgun (WGS) entry which is preliminary data.</text>
</comment>
<organism evidence="1 2">
    <name type="scientific">Leptospira weilii str. 2006001855</name>
    <dbReference type="NCBI Taxonomy" id="996804"/>
    <lineage>
        <taxon>Bacteria</taxon>
        <taxon>Pseudomonadati</taxon>
        <taxon>Spirochaetota</taxon>
        <taxon>Spirochaetia</taxon>
        <taxon>Leptospirales</taxon>
        <taxon>Leptospiraceae</taxon>
        <taxon>Leptospira</taxon>
    </lineage>
</organism>
<proteinExistence type="predicted"/>
<dbReference type="Proteomes" id="UP000012101">
    <property type="component" value="Unassembled WGS sequence"/>
</dbReference>
<name>M6FNA8_9LEPT</name>
<sequence>MSNRLFKLGITLPLRRAISSGALAPVSKYSELLLYGLLSVSKSQMSGWGLGVSK</sequence>